<evidence type="ECO:0000313" key="3">
    <source>
        <dbReference type="Proteomes" id="UP001152646"/>
    </source>
</evidence>
<name>A0A9W4NRV7_9EURO</name>
<dbReference type="Proteomes" id="UP001152646">
    <property type="component" value="Unassembled WGS sequence"/>
</dbReference>
<keyword evidence="1" id="KW-0732">Signal</keyword>
<evidence type="ECO:0000256" key="1">
    <source>
        <dbReference type="SAM" id="SignalP"/>
    </source>
</evidence>
<evidence type="ECO:0000313" key="2">
    <source>
        <dbReference type="EMBL" id="CAG8409132.1"/>
    </source>
</evidence>
<organism evidence="2 3">
    <name type="scientific">Penicillium salamii</name>
    <dbReference type="NCBI Taxonomy" id="1612424"/>
    <lineage>
        <taxon>Eukaryota</taxon>
        <taxon>Fungi</taxon>
        <taxon>Dikarya</taxon>
        <taxon>Ascomycota</taxon>
        <taxon>Pezizomycotina</taxon>
        <taxon>Eurotiomycetes</taxon>
        <taxon>Eurotiomycetidae</taxon>
        <taxon>Eurotiales</taxon>
        <taxon>Aspergillaceae</taxon>
        <taxon>Penicillium</taxon>
    </lineage>
</organism>
<reference evidence="2" key="1">
    <citation type="submission" date="2021-07" db="EMBL/GenBank/DDBJ databases">
        <authorList>
            <person name="Branca A.L. A."/>
        </authorList>
    </citation>
    <scope>NUCLEOTIDE SEQUENCE</scope>
</reference>
<accession>A0A9W4NRV7</accession>
<proteinExistence type="predicted"/>
<feature type="chain" id="PRO_5040789842" evidence="1">
    <location>
        <begin position="22"/>
        <end position="167"/>
    </location>
</feature>
<comment type="caution">
    <text evidence="2">The sequence shown here is derived from an EMBL/GenBank/DDBJ whole genome shotgun (WGS) entry which is preliminary data.</text>
</comment>
<dbReference type="AlphaFoldDB" id="A0A9W4NRV7"/>
<dbReference type="EMBL" id="CAJVPA010000217">
    <property type="protein sequence ID" value="CAG8409132.1"/>
    <property type="molecule type" value="Genomic_DNA"/>
</dbReference>
<feature type="signal peptide" evidence="1">
    <location>
        <begin position="1"/>
        <end position="21"/>
    </location>
</feature>
<sequence>MELTFASTVHFLCLFIAMVEALTRYEATPPSDAIVLIDRQSLNDMAKDHPYGSLFPENGGYYLKDKDDGVVAIASDELCTELDAAFASAEAKYAQEEAAETPAPTSSAMDAAKRGTDLACYPNCLHNFCSHPRCFNLATCLTYTNCHVCGSRKLYIGLETSRGLIGQ</sequence>
<protein>
    <submittedName>
        <fullName evidence="2">Uncharacterized protein</fullName>
    </submittedName>
</protein>
<dbReference type="OrthoDB" id="4435242at2759"/>
<gene>
    <name evidence="2" type="ORF">PSALAMII_LOCUS8976</name>
</gene>